<dbReference type="PANTHER" id="PTHR11743">
    <property type="entry name" value="VOLTAGE-DEPENDENT ANION-SELECTIVE CHANNEL"/>
    <property type="match status" value="1"/>
</dbReference>
<keyword evidence="5" id="KW-0406">Ion transport</keyword>
<proteinExistence type="inferred from homology"/>
<reference evidence="6 7" key="1">
    <citation type="journal article" date="2016" name="Genome Biol. Evol.">
        <title>Gene Family Evolution Reflects Adaptation to Soil Environmental Stressors in the Genome of the Collembolan Orchesella cincta.</title>
        <authorList>
            <person name="Faddeeva-Vakhrusheva A."/>
            <person name="Derks M.F."/>
            <person name="Anvar S.Y."/>
            <person name="Agamennone V."/>
            <person name="Suring W."/>
            <person name="Smit S."/>
            <person name="van Straalen N.M."/>
            <person name="Roelofs D."/>
        </authorList>
    </citation>
    <scope>NUCLEOTIDE SEQUENCE [LARGE SCALE GENOMIC DNA]</scope>
    <source>
        <tissue evidence="6">Mixed pool</tissue>
    </source>
</reference>
<dbReference type="OrthoDB" id="7827681at2759"/>
<dbReference type="Proteomes" id="UP000094527">
    <property type="component" value="Unassembled WGS sequence"/>
</dbReference>
<dbReference type="EMBL" id="LJIJ01001474">
    <property type="protein sequence ID" value="ODM91627.1"/>
    <property type="molecule type" value="Genomic_DNA"/>
</dbReference>
<evidence type="ECO:0000256" key="2">
    <source>
        <dbReference type="ARBA" id="ARBA00007780"/>
    </source>
</evidence>
<keyword evidence="5" id="KW-0813">Transport</keyword>
<dbReference type="GO" id="GO:0008308">
    <property type="term" value="F:voltage-gated monoatomic anion channel activity"/>
    <property type="evidence" value="ECO:0007669"/>
    <property type="project" value="InterPro"/>
</dbReference>
<comment type="caution">
    <text evidence="6">The sequence shown here is derived from an EMBL/GenBank/DDBJ whole genome shotgun (WGS) entry which is preliminary data.</text>
</comment>
<dbReference type="Pfam" id="PF01459">
    <property type="entry name" value="Porin_3"/>
    <property type="match status" value="1"/>
</dbReference>
<evidence type="ECO:0000313" key="7">
    <source>
        <dbReference type="Proteomes" id="UP000094527"/>
    </source>
</evidence>
<evidence type="ECO:0000256" key="5">
    <source>
        <dbReference type="ARBA" id="ARBA00023114"/>
    </source>
</evidence>
<keyword evidence="4" id="KW-1000">Mitochondrion outer membrane</keyword>
<keyword evidence="3" id="KW-0812">Transmembrane</keyword>
<name>A0A1D2MF57_ORCCI</name>
<sequence>MCEMAPPSYSDLGKACRLQLRRVQAQLQDDTVGGVDISTGGHHSLEEGKVFGDLETKYKWPSHGITITEKWNTNNLLVTEITSQDKLAPGAKVSLEGTFSPDSGKKSGKLKGQYKTTNATLDCTVDGADDSSLLVNGSMVLGYQGWLGGYQMTFDTVAGILKKNNFSAGYSAVTTERHSAVVCTKELITV</sequence>
<keyword evidence="4" id="KW-0496">Mitochondrion</keyword>
<dbReference type="PANTHER" id="PTHR11743:SF70">
    <property type="entry name" value="GH26960P-RELATED"/>
    <property type="match status" value="1"/>
</dbReference>
<accession>A0A1D2MF57</accession>
<dbReference type="InterPro" id="IPR027246">
    <property type="entry name" value="Porin_Euk/Tom40"/>
</dbReference>
<dbReference type="InterPro" id="IPR023614">
    <property type="entry name" value="Porin_dom_sf"/>
</dbReference>
<dbReference type="GO" id="GO:0015288">
    <property type="term" value="F:porin activity"/>
    <property type="evidence" value="ECO:0007669"/>
    <property type="project" value="UniProtKB-KW"/>
</dbReference>
<gene>
    <name evidence="6" type="ORF">Ocin01_15059</name>
</gene>
<dbReference type="CDD" id="cd07306">
    <property type="entry name" value="Porin3_VDAC"/>
    <property type="match status" value="1"/>
</dbReference>
<evidence type="ECO:0000256" key="3">
    <source>
        <dbReference type="ARBA" id="ARBA00022452"/>
    </source>
</evidence>
<comment type="subcellular location">
    <subcellularLocation>
        <location evidence="1">Mitochondrion outer membrane</location>
    </subcellularLocation>
</comment>
<dbReference type="PRINTS" id="PR00185">
    <property type="entry name" value="EUKARYTPORIN"/>
</dbReference>
<dbReference type="OMA" id="MCEMAPP"/>
<dbReference type="Gene3D" id="2.40.160.10">
    <property type="entry name" value="Porin"/>
    <property type="match status" value="1"/>
</dbReference>
<dbReference type="GO" id="GO:0046930">
    <property type="term" value="C:pore complex"/>
    <property type="evidence" value="ECO:0007669"/>
    <property type="project" value="UniProtKB-KW"/>
</dbReference>
<dbReference type="AlphaFoldDB" id="A0A1D2MF57"/>
<protein>
    <submittedName>
        <fullName evidence="6">Voltage-dependent anion-selective channel</fullName>
    </submittedName>
</protein>
<evidence type="ECO:0000313" key="6">
    <source>
        <dbReference type="EMBL" id="ODM91627.1"/>
    </source>
</evidence>
<comment type="similarity">
    <text evidence="2">Belongs to the eukaryotic mitochondrial porin family.</text>
</comment>
<evidence type="ECO:0000256" key="1">
    <source>
        <dbReference type="ARBA" id="ARBA00004294"/>
    </source>
</evidence>
<dbReference type="GO" id="GO:0005741">
    <property type="term" value="C:mitochondrial outer membrane"/>
    <property type="evidence" value="ECO:0007669"/>
    <property type="project" value="UniProtKB-SubCell"/>
</dbReference>
<dbReference type="STRING" id="48709.A0A1D2MF57"/>
<dbReference type="InterPro" id="IPR001925">
    <property type="entry name" value="Porin_Euk"/>
</dbReference>
<keyword evidence="3" id="KW-0472">Membrane</keyword>
<keyword evidence="7" id="KW-1185">Reference proteome</keyword>
<evidence type="ECO:0000256" key="4">
    <source>
        <dbReference type="ARBA" id="ARBA00022787"/>
    </source>
</evidence>
<keyword evidence="5" id="KW-0626">Porin</keyword>
<organism evidence="6 7">
    <name type="scientific">Orchesella cincta</name>
    <name type="common">Springtail</name>
    <name type="synonym">Podura cincta</name>
    <dbReference type="NCBI Taxonomy" id="48709"/>
    <lineage>
        <taxon>Eukaryota</taxon>
        <taxon>Metazoa</taxon>
        <taxon>Ecdysozoa</taxon>
        <taxon>Arthropoda</taxon>
        <taxon>Hexapoda</taxon>
        <taxon>Collembola</taxon>
        <taxon>Entomobryomorpha</taxon>
        <taxon>Entomobryoidea</taxon>
        <taxon>Orchesellidae</taxon>
        <taxon>Orchesellinae</taxon>
        <taxon>Orchesella</taxon>
    </lineage>
</organism>
<keyword evidence="3" id="KW-1134">Transmembrane beta strand</keyword>